<keyword evidence="6" id="KW-1185">Reference proteome</keyword>
<evidence type="ECO:0000313" key="6">
    <source>
        <dbReference type="Proteomes" id="UP001150907"/>
    </source>
</evidence>
<feature type="domain" description="Tyrosine-protein phosphatase" evidence="4">
    <location>
        <begin position="28"/>
        <end position="177"/>
    </location>
</feature>
<organism evidence="5 6">
    <name type="scientific">Coemansia thaxteri</name>
    <dbReference type="NCBI Taxonomy" id="2663907"/>
    <lineage>
        <taxon>Eukaryota</taxon>
        <taxon>Fungi</taxon>
        <taxon>Fungi incertae sedis</taxon>
        <taxon>Zoopagomycota</taxon>
        <taxon>Kickxellomycotina</taxon>
        <taxon>Kickxellomycetes</taxon>
        <taxon>Kickxellales</taxon>
        <taxon>Kickxellaceae</taxon>
        <taxon>Coemansia</taxon>
    </lineage>
</organism>
<dbReference type="InterPro" id="IPR020422">
    <property type="entry name" value="TYR_PHOSPHATASE_DUAL_dom"/>
</dbReference>
<evidence type="ECO:0000259" key="4">
    <source>
        <dbReference type="PROSITE" id="PS50054"/>
    </source>
</evidence>
<protein>
    <submittedName>
        <fullName evidence="5">Tyrosine-protein phosphatase siw14</fullName>
        <ecNumber evidence="5">3.1.3.48</ecNumber>
    </submittedName>
</protein>
<evidence type="ECO:0000256" key="1">
    <source>
        <dbReference type="ARBA" id="ARBA00004496"/>
    </source>
</evidence>
<evidence type="ECO:0000313" key="5">
    <source>
        <dbReference type="EMBL" id="KAJ2003091.1"/>
    </source>
</evidence>
<dbReference type="InterPro" id="IPR004861">
    <property type="entry name" value="Siw14-like"/>
</dbReference>
<dbReference type="AlphaFoldDB" id="A0A9W8BJD6"/>
<comment type="subcellular location">
    <subcellularLocation>
        <location evidence="1">Cytoplasm</location>
    </subcellularLocation>
</comment>
<dbReference type="InterPro" id="IPR020428">
    <property type="entry name" value="PFA-DSPs"/>
</dbReference>
<accession>A0A9W8BJD6</accession>
<dbReference type="PRINTS" id="PR01911">
    <property type="entry name" value="PFDSPHPHTASE"/>
</dbReference>
<dbReference type="GO" id="GO:0052840">
    <property type="term" value="F:inositol diphosphate tetrakisphosphate diphosphatase activity"/>
    <property type="evidence" value="ECO:0007669"/>
    <property type="project" value="TreeGrafter"/>
</dbReference>
<dbReference type="Proteomes" id="UP001150907">
    <property type="component" value="Unassembled WGS sequence"/>
</dbReference>
<dbReference type="Gene3D" id="3.90.190.10">
    <property type="entry name" value="Protein tyrosine phosphatase superfamily"/>
    <property type="match status" value="1"/>
</dbReference>
<dbReference type="OrthoDB" id="6375174at2759"/>
<evidence type="ECO:0000256" key="2">
    <source>
        <dbReference type="ARBA" id="ARBA00022490"/>
    </source>
</evidence>
<reference evidence="5" key="1">
    <citation type="submission" date="2022-07" db="EMBL/GenBank/DDBJ databases">
        <title>Phylogenomic reconstructions and comparative analyses of Kickxellomycotina fungi.</title>
        <authorList>
            <person name="Reynolds N.K."/>
            <person name="Stajich J.E."/>
            <person name="Barry K."/>
            <person name="Grigoriev I.V."/>
            <person name="Crous P."/>
            <person name="Smith M.E."/>
        </authorList>
    </citation>
    <scope>NUCLEOTIDE SEQUENCE</scope>
    <source>
        <strain evidence="5">IMI 214461</strain>
    </source>
</reference>
<dbReference type="PANTHER" id="PTHR31126:SF48">
    <property type="entry name" value="INOSITOL PHOSPHATASE SIW14"/>
    <property type="match status" value="1"/>
</dbReference>
<sequence length="191" mass="21936">MHTLVQRDEERQLEIAEQQSQLIVPPLNFAMIAPGIYRSGFPNPKSQPFLLQLGLRTIVYVFDGDGPSYHQEFVTANGIAYKHFHIAANKEPFVEMDHAQVAAILAEVLDTRNHPLLIHCNRGIRRVGCLVGCIRKLQGWAMTAIFDEYQRFSGTKIRISDQEFIEVFTSPVHIDPQYEPRWLADYTNRNN</sequence>
<keyword evidence="2" id="KW-0963">Cytoplasm</keyword>
<dbReference type="GO" id="GO:0005737">
    <property type="term" value="C:cytoplasm"/>
    <property type="evidence" value="ECO:0007669"/>
    <property type="project" value="UniProtKB-SubCell"/>
</dbReference>
<dbReference type="PANTHER" id="PTHR31126">
    <property type="entry name" value="TYROSINE-PROTEIN PHOSPHATASE"/>
    <property type="match status" value="1"/>
</dbReference>
<proteinExistence type="predicted"/>
<dbReference type="PROSITE" id="PS50054">
    <property type="entry name" value="TYR_PHOSPHATASE_DUAL"/>
    <property type="match status" value="1"/>
</dbReference>
<dbReference type="SUPFAM" id="SSF52799">
    <property type="entry name" value="(Phosphotyrosine protein) phosphatases II"/>
    <property type="match status" value="1"/>
</dbReference>
<gene>
    <name evidence="5" type="primary">SIW14_2</name>
    <name evidence="5" type="ORF">H4R26_003265</name>
</gene>
<dbReference type="EMBL" id="JANBQF010000247">
    <property type="protein sequence ID" value="KAJ2003091.1"/>
    <property type="molecule type" value="Genomic_DNA"/>
</dbReference>
<dbReference type="Pfam" id="PF03162">
    <property type="entry name" value="Y_phosphatase2"/>
    <property type="match status" value="1"/>
</dbReference>
<dbReference type="GO" id="GO:0004725">
    <property type="term" value="F:protein tyrosine phosphatase activity"/>
    <property type="evidence" value="ECO:0007669"/>
    <property type="project" value="UniProtKB-EC"/>
</dbReference>
<name>A0A9W8BJD6_9FUNG</name>
<keyword evidence="3 5" id="KW-0378">Hydrolase</keyword>
<comment type="caution">
    <text evidence="5">The sequence shown here is derived from an EMBL/GenBank/DDBJ whole genome shotgun (WGS) entry which is preliminary data.</text>
</comment>
<dbReference type="EC" id="3.1.3.48" evidence="5"/>
<evidence type="ECO:0000256" key="3">
    <source>
        <dbReference type="ARBA" id="ARBA00022801"/>
    </source>
</evidence>
<dbReference type="FunFam" id="3.90.190.10:FF:000035">
    <property type="entry name" value="Tyrosine phosphatase, putative"/>
    <property type="match status" value="1"/>
</dbReference>
<dbReference type="InterPro" id="IPR029021">
    <property type="entry name" value="Prot-tyrosine_phosphatase-like"/>
</dbReference>